<dbReference type="InterPro" id="IPR027417">
    <property type="entry name" value="P-loop_NTPase"/>
</dbReference>
<evidence type="ECO:0000313" key="4">
    <source>
        <dbReference type="Proteomes" id="UP001556220"/>
    </source>
</evidence>
<dbReference type="SMART" id="SM00382">
    <property type="entry name" value="AAA"/>
    <property type="match status" value="1"/>
</dbReference>
<comment type="caution">
    <text evidence="3">The sequence shown here is derived from an EMBL/GenBank/DDBJ whole genome shotgun (WGS) entry which is preliminary data.</text>
</comment>
<dbReference type="Gene3D" id="3.40.50.300">
    <property type="entry name" value="P-loop containing nucleotide triphosphate hydrolases"/>
    <property type="match status" value="1"/>
</dbReference>
<gene>
    <name evidence="3" type="ORF">ABQJ54_13350</name>
</gene>
<protein>
    <submittedName>
        <fullName evidence="3">TniB family NTP-binding protein</fullName>
    </submittedName>
</protein>
<sequence>MTRGQDLTVYKDLVGSIRIDHYAYEQILDVVIETLEDVSEEPLIACEAAVPSCVLIVGETRTGKSTVARDVMARFAPTRSSEGVRQSIVYAAAPPKGTVKAILEQLLKALGDPHWARGSESAMTQRLLTLLRGVGCRMIIIDEFQHLSDKGQRKLLALTADWLKNLVEGKEWALVAIGLPEARSVINANPQLITRFDQTLVMPLFDWNDDQSRAQFKAILKSFVGALSPFELPDLGDHELALRTYLATSGRIGLLGKLMDRAVKTAIRKGDLRIRMEDLAAAFERSIWFAQDFPLPGGPFRGDISLCQNAALLTSVMHLAAHDSYADTSATVRVQQSGEDEQRPKNANKKSEKRYVREELERAL</sequence>
<evidence type="ECO:0000313" key="3">
    <source>
        <dbReference type="EMBL" id="MEW9572739.1"/>
    </source>
</evidence>
<proteinExistence type="predicted"/>
<dbReference type="Proteomes" id="UP001556220">
    <property type="component" value="Unassembled WGS sequence"/>
</dbReference>
<accession>A0ABV3QGE6</accession>
<dbReference type="RefSeq" id="WP_367854796.1">
    <property type="nucleotide sequence ID" value="NZ_JBFOHK010000003.1"/>
</dbReference>
<keyword evidence="4" id="KW-1185">Reference proteome</keyword>
<dbReference type="EMBL" id="JBFOHK010000003">
    <property type="protein sequence ID" value="MEW9572739.1"/>
    <property type="molecule type" value="Genomic_DNA"/>
</dbReference>
<dbReference type="InterPro" id="IPR003593">
    <property type="entry name" value="AAA+_ATPase"/>
</dbReference>
<dbReference type="SUPFAM" id="SSF52540">
    <property type="entry name" value="P-loop containing nucleoside triphosphate hydrolases"/>
    <property type="match status" value="1"/>
</dbReference>
<evidence type="ECO:0000256" key="1">
    <source>
        <dbReference type="SAM" id="MobiDB-lite"/>
    </source>
</evidence>
<evidence type="ECO:0000259" key="2">
    <source>
        <dbReference type="SMART" id="SM00382"/>
    </source>
</evidence>
<feature type="domain" description="AAA+ ATPase" evidence="2">
    <location>
        <begin position="50"/>
        <end position="206"/>
    </location>
</feature>
<name>A0ABV3QGE6_9GAMM</name>
<dbReference type="Pfam" id="PF05621">
    <property type="entry name" value="TniB"/>
    <property type="match status" value="1"/>
</dbReference>
<feature type="compositionally biased region" description="Basic and acidic residues" evidence="1">
    <location>
        <begin position="340"/>
        <end position="364"/>
    </location>
</feature>
<reference evidence="3 4" key="1">
    <citation type="submission" date="2024-06" db="EMBL/GenBank/DDBJ databases">
        <authorList>
            <person name="Woo H."/>
        </authorList>
    </citation>
    <scope>NUCLEOTIDE SEQUENCE [LARGE SCALE GENOMIC DNA]</scope>
    <source>
        <strain evidence="3 4">Si-c</strain>
    </source>
</reference>
<feature type="region of interest" description="Disordered" evidence="1">
    <location>
        <begin position="334"/>
        <end position="364"/>
    </location>
</feature>
<organism evidence="3 4">
    <name type="scientific">Rhodanobacter lycopersici</name>
    <dbReference type="NCBI Taxonomy" id="3162487"/>
    <lineage>
        <taxon>Bacteria</taxon>
        <taxon>Pseudomonadati</taxon>
        <taxon>Pseudomonadota</taxon>
        <taxon>Gammaproteobacteria</taxon>
        <taxon>Lysobacterales</taxon>
        <taxon>Rhodanobacteraceae</taxon>
        <taxon>Rhodanobacter</taxon>
    </lineage>
</organism>
<dbReference type="InterPro" id="IPR008868">
    <property type="entry name" value="TniB"/>
</dbReference>